<sequence>MIQCSSLTLVPRVRLAILAPLPCLKFIAALTLSHLGPSSSLNPRTRNRFRARPWCTQTTEHPATIMYHISAALCIGPSPVKGTLEDGRTQCWRACHDSRFMRQRHPPRPTSEYDHPSRQPSEQSIQT</sequence>
<keyword evidence="3" id="KW-1185">Reference proteome</keyword>
<dbReference type="Proteomes" id="UP001221142">
    <property type="component" value="Unassembled WGS sequence"/>
</dbReference>
<evidence type="ECO:0000256" key="1">
    <source>
        <dbReference type="SAM" id="MobiDB-lite"/>
    </source>
</evidence>
<dbReference type="EMBL" id="JARKIF010000010">
    <property type="protein sequence ID" value="KAJ7628332.1"/>
    <property type="molecule type" value="Genomic_DNA"/>
</dbReference>
<evidence type="ECO:0000313" key="2">
    <source>
        <dbReference type="EMBL" id="KAJ7628332.1"/>
    </source>
</evidence>
<comment type="caution">
    <text evidence="2">The sequence shown here is derived from an EMBL/GenBank/DDBJ whole genome shotgun (WGS) entry which is preliminary data.</text>
</comment>
<proteinExistence type="predicted"/>
<feature type="region of interest" description="Disordered" evidence="1">
    <location>
        <begin position="102"/>
        <end position="127"/>
    </location>
</feature>
<accession>A0AAD7BQT3</accession>
<gene>
    <name evidence="2" type="ORF">FB45DRAFT_918050</name>
</gene>
<reference evidence="2" key="1">
    <citation type="submission" date="2023-03" db="EMBL/GenBank/DDBJ databases">
        <title>Massive genome expansion in bonnet fungi (Mycena s.s.) driven by repeated elements and novel gene families across ecological guilds.</title>
        <authorList>
            <consortium name="Lawrence Berkeley National Laboratory"/>
            <person name="Harder C.B."/>
            <person name="Miyauchi S."/>
            <person name="Viragh M."/>
            <person name="Kuo A."/>
            <person name="Thoen E."/>
            <person name="Andreopoulos B."/>
            <person name="Lu D."/>
            <person name="Skrede I."/>
            <person name="Drula E."/>
            <person name="Henrissat B."/>
            <person name="Morin E."/>
            <person name="Kohler A."/>
            <person name="Barry K."/>
            <person name="LaButti K."/>
            <person name="Morin E."/>
            <person name="Salamov A."/>
            <person name="Lipzen A."/>
            <person name="Mereny Z."/>
            <person name="Hegedus B."/>
            <person name="Baldrian P."/>
            <person name="Stursova M."/>
            <person name="Weitz H."/>
            <person name="Taylor A."/>
            <person name="Grigoriev I.V."/>
            <person name="Nagy L.G."/>
            <person name="Martin F."/>
            <person name="Kauserud H."/>
        </authorList>
    </citation>
    <scope>NUCLEOTIDE SEQUENCE</scope>
    <source>
        <strain evidence="2">9284</strain>
    </source>
</reference>
<protein>
    <submittedName>
        <fullName evidence="2">Uncharacterized protein</fullName>
    </submittedName>
</protein>
<evidence type="ECO:0000313" key="3">
    <source>
        <dbReference type="Proteomes" id="UP001221142"/>
    </source>
</evidence>
<name>A0AAD7BQT3_9AGAR</name>
<feature type="compositionally biased region" description="Polar residues" evidence="1">
    <location>
        <begin position="118"/>
        <end position="127"/>
    </location>
</feature>
<organism evidence="2 3">
    <name type="scientific">Roridomyces roridus</name>
    <dbReference type="NCBI Taxonomy" id="1738132"/>
    <lineage>
        <taxon>Eukaryota</taxon>
        <taxon>Fungi</taxon>
        <taxon>Dikarya</taxon>
        <taxon>Basidiomycota</taxon>
        <taxon>Agaricomycotina</taxon>
        <taxon>Agaricomycetes</taxon>
        <taxon>Agaricomycetidae</taxon>
        <taxon>Agaricales</taxon>
        <taxon>Marasmiineae</taxon>
        <taxon>Mycenaceae</taxon>
        <taxon>Roridomyces</taxon>
    </lineage>
</organism>
<dbReference type="AlphaFoldDB" id="A0AAD7BQT3"/>